<dbReference type="CDD" id="cd02440">
    <property type="entry name" value="AdoMet_MTases"/>
    <property type="match status" value="1"/>
</dbReference>
<dbReference type="Proteomes" id="UP000779809">
    <property type="component" value="Unassembled WGS sequence"/>
</dbReference>
<dbReference type="Pfam" id="PF13649">
    <property type="entry name" value="Methyltransf_25"/>
    <property type="match status" value="1"/>
</dbReference>
<name>A0A932EQ83_9BACT</name>
<evidence type="ECO:0000256" key="1">
    <source>
        <dbReference type="SAM" id="MobiDB-lite"/>
    </source>
</evidence>
<feature type="domain" description="Methyltransferase" evidence="2">
    <location>
        <begin position="86"/>
        <end position="173"/>
    </location>
</feature>
<dbReference type="InterPro" id="IPR041698">
    <property type="entry name" value="Methyltransf_25"/>
</dbReference>
<keyword evidence="3" id="KW-0808">Transferase</keyword>
<dbReference type="AlphaFoldDB" id="A0A932EQ83"/>
<protein>
    <submittedName>
        <fullName evidence="3">Class I SAM-dependent methyltransferase</fullName>
    </submittedName>
</protein>
<reference evidence="3" key="1">
    <citation type="submission" date="2020-07" db="EMBL/GenBank/DDBJ databases">
        <title>Huge and variable diversity of episymbiotic CPR bacteria and DPANN archaea in groundwater ecosystems.</title>
        <authorList>
            <person name="He C.Y."/>
            <person name="Keren R."/>
            <person name="Whittaker M."/>
            <person name="Farag I.F."/>
            <person name="Doudna J."/>
            <person name="Cate J.H.D."/>
            <person name="Banfield J.F."/>
        </authorList>
    </citation>
    <scope>NUCLEOTIDE SEQUENCE</scope>
    <source>
        <strain evidence="3">NC_groundwater_580_Pr5_B-0.1um_64_19</strain>
    </source>
</reference>
<dbReference type="GO" id="GO:0032259">
    <property type="term" value="P:methylation"/>
    <property type="evidence" value="ECO:0007669"/>
    <property type="project" value="UniProtKB-KW"/>
</dbReference>
<dbReference type="EMBL" id="JACPNR010000004">
    <property type="protein sequence ID" value="MBI2677665.1"/>
    <property type="molecule type" value="Genomic_DNA"/>
</dbReference>
<dbReference type="InterPro" id="IPR029063">
    <property type="entry name" value="SAM-dependent_MTases_sf"/>
</dbReference>
<proteinExistence type="predicted"/>
<evidence type="ECO:0000313" key="3">
    <source>
        <dbReference type="EMBL" id="MBI2677665.1"/>
    </source>
</evidence>
<sequence length="310" mass="34741">MVPRPRERLCQPGPPGKRRRAGLKPADHAPVPSSRNIDPQVVASFGREWQAFDQSTESAEELQRIFNTYFNIFPWDSLPKGAAGFDLGCGTGRWARFVAPRVGKLHCIDPSAALEVARRDLREFPNVVFHHAAVDAIPLPNASMDFGYSLGVLHHVPDTAAGIAACAGKLKPGAPFLVYLYYDFENRPLWFRALWRTSDLFRRAVCRLPFWAKRGVSELAAATVYWPLAKLAAGLEKMGKNVTNLPLATYRTRSYYQMRTDALDRFGTSLEKRFSRAGIAAMFERAGLEGIHFSEHAPFWCAVGFRKKLS</sequence>
<feature type="region of interest" description="Disordered" evidence="1">
    <location>
        <begin position="1"/>
        <end position="37"/>
    </location>
</feature>
<dbReference type="PANTHER" id="PTHR43591">
    <property type="entry name" value="METHYLTRANSFERASE"/>
    <property type="match status" value="1"/>
</dbReference>
<dbReference type="GO" id="GO:0008757">
    <property type="term" value="F:S-adenosylmethionine-dependent methyltransferase activity"/>
    <property type="evidence" value="ECO:0007669"/>
    <property type="project" value="InterPro"/>
</dbReference>
<comment type="caution">
    <text evidence="3">The sequence shown here is derived from an EMBL/GenBank/DDBJ whole genome shotgun (WGS) entry which is preliminary data.</text>
</comment>
<evidence type="ECO:0000313" key="4">
    <source>
        <dbReference type="Proteomes" id="UP000779809"/>
    </source>
</evidence>
<evidence type="ECO:0000259" key="2">
    <source>
        <dbReference type="Pfam" id="PF13649"/>
    </source>
</evidence>
<gene>
    <name evidence="3" type="ORF">HYX28_02675</name>
</gene>
<keyword evidence="3" id="KW-0489">Methyltransferase</keyword>
<dbReference type="Gene3D" id="3.40.50.150">
    <property type="entry name" value="Vaccinia Virus protein VP39"/>
    <property type="match status" value="1"/>
</dbReference>
<accession>A0A932EQ83</accession>
<organism evidence="3 4">
    <name type="scientific">Candidatus Korobacter versatilis</name>
    <dbReference type="NCBI Taxonomy" id="658062"/>
    <lineage>
        <taxon>Bacteria</taxon>
        <taxon>Pseudomonadati</taxon>
        <taxon>Acidobacteriota</taxon>
        <taxon>Terriglobia</taxon>
        <taxon>Terriglobales</taxon>
        <taxon>Candidatus Korobacteraceae</taxon>
        <taxon>Candidatus Korobacter</taxon>
    </lineage>
</organism>
<dbReference type="SUPFAM" id="SSF53335">
    <property type="entry name" value="S-adenosyl-L-methionine-dependent methyltransferases"/>
    <property type="match status" value="1"/>
</dbReference>